<evidence type="ECO:0000256" key="1">
    <source>
        <dbReference type="SAM" id="SignalP"/>
    </source>
</evidence>
<keyword evidence="1" id="KW-0732">Signal</keyword>
<dbReference type="AlphaFoldDB" id="A0A9D3YAF1"/>
<name>A0A9D3YAF1_DREPO</name>
<sequence>MTDEALFARVLRLAVLALVRFLPAVDALVTSQVTTRQEALVTYLADDLQTLRLNEYFFANNENK</sequence>
<dbReference type="Proteomes" id="UP000828390">
    <property type="component" value="Unassembled WGS sequence"/>
</dbReference>
<proteinExistence type="predicted"/>
<feature type="signal peptide" evidence="1">
    <location>
        <begin position="1"/>
        <end position="27"/>
    </location>
</feature>
<evidence type="ECO:0000313" key="3">
    <source>
        <dbReference type="Proteomes" id="UP000828390"/>
    </source>
</evidence>
<gene>
    <name evidence="2" type="ORF">DPMN_082211</name>
</gene>
<organism evidence="2 3">
    <name type="scientific">Dreissena polymorpha</name>
    <name type="common">Zebra mussel</name>
    <name type="synonym">Mytilus polymorpha</name>
    <dbReference type="NCBI Taxonomy" id="45954"/>
    <lineage>
        <taxon>Eukaryota</taxon>
        <taxon>Metazoa</taxon>
        <taxon>Spiralia</taxon>
        <taxon>Lophotrochozoa</taxon>
        <taxon>Mollusca</taxon>
        <taxon>Bivalvia</taxon>
        <taxon>Autobranchia</taxon>
        <taxon>Heteroconchia</taxon>
        <taxon>Euheterodonta</taxon>
        <taxon>Imparidentia</taxon>
        <taxon>Neoheterodontei</taxon>
        <taxon>Myida</taxon>
        <taxon>Dreissenoidea</taxon>
        <taxon>Dreissenidae</taxon>
        <taxon>Dreissena</taxon>
    </lineage>
</organism>
<comment type="caution">
    <text evidence="2">The sequence shown here is derived from an EMBL/GenBank/DDBJ whole genome shotgun (WGS) entry which is preliminary data.</text>
</comment>
<dbReference type="EMBL" id="JAIWYP010000016">
    <property type="protein sequence ID" value="KAH3694770.1"/>
    <property type="molecule type" value="Genomic_DNA"/>
</dbReference>
<feature type="chain" id="PRO_5039027829" evidence="1">
    <location>
        <begin position="28"/>
        <end position="64"/>
    </location>
</feature>
<keyword evidence="3" id="KW-1185">Reference proteome</keyword>
<reference evidence="2" key="2">
    <citation type="submission" date="2020-11" db="EMBL/GenBank/DDBJ databases">
        <authorList>
            <person name="McCartney M.A."/>
            <person name="Auch B."/>
            <person name="Kono T."/>
            <person name="Mallez S."/>
            <person name="Becker A."/>
            <person name="Gohl D.M."/>
            <person name="Silverstein K.A.T."/>
            <person name="Koren S."/>
            <person name="Bechman K.B."/>
            <person name="Herman A."/>
            <person name="Abrahante J.E."/>
            <person name="Garbe J."/>
        </authorList>
    </citation>
    <scope>NUCLEOTIDE SEQUENCE</scope>
    <source>
        <strain evidence="2">Duluth1</strain>
        <tissue evidence="2">Whole animal</tissue>
    </source>
</reference>
<protein>
    <submittedName>
        <fullName evidence="2">Uncharacterized protein</fullName>
    </submittedName>
</protein>
<evidence type="ECO:0000313" key="2">
    <source>
        <dbReference type="EMBL" id="KAH3694770.1"/>
    </source>
</evidence>
<reference evidence="2" key="1">
    <citation type="journal article" date="2019" name="bioRxiv">
        <title>The Genome of the Zebra Mussel, Dreissena polymorpha: A Resource for Invasive Species Research.</title>
        <authorList>
            <person name="McCartney M.A."/>
            <person name="Auch B."/>
            <person name="Kono T."/>
            <person name="Mallez S."/>
            <person name="Zhang Y."/>
            <person name="Obille A."/>
            <person name="Becker A."/>
            <person name="Abrahante J.E."/>
            <person name="Garbe J."/>
            <person name="Badalamenti J.P."/>
            <person name="Herman A."/>
            <person name="Mangelson H."/>
            <person name="Liachko I."/>
            <person name="Sullivan S."/>
            <person name="Sone E.D."/>
            <person name="Koren S."/>
            <person name="Silverstein K.A.T."/>
            <person name="Beckman K.B."/>
            <person name="Gohl D.M."/>
        </authorList>
    </citation>
    <scope>NUCLEOTIDE SEQUENCE</scope>
    <source>
        <strain evidence="2">Duluth1</strain>
        <tissue evidence="2">Whole animal</tissue>
    </source>
</reference>
<accession>A0A9D3YAF1</accession>